<dbReference type="PANTHER" id="PTHR23028:SF53">
    <property type="entry name" value="ACYL_TRANSF_3 DOMAIN-CONTAINING PROTEIN"/>
    <property type="match status" value="1"/>
</dbReference>
<dbReference type="Pfam" id="PF01757">
    <property type="entry name" value="Acyl_transf_3"/>
    <property type="match status" value="1"/>
</dbReference>
<feature type="transmembrane region" description="Helical" evidence="2">
    <location>
        <begin position="260"/>
        <end position="277"/>
    </location>
</feature>
<name>A0A2S4A0B6_ARTGL</name>
<keyword evidence="2" id="KW-0812">Transmembrane</keyword>
<dbReference type="InterPro" id="IPR002656">
    <property type="entry name" value="Acyl_transf_3_dom"/>
</dbReference>
<keyword evidence="2" id="KW-0472">Membrane</keyword>
<proteinExistence type="predicted"/>
<keyword evidence="4" id="KW-0808">Transferase</keyword>
<dbReference type="InterPro" id="IPR050879">
    <property type="entry name" value="Acyltransferase_3"/>
</dbReference>
<evidence type="ECO:0000256" key="2">
    <source>
        <dbReference type="SAM" id="Phobius"/>
    </source>
</evidence>
<evidence type="ECO:0000259" key="3">
    <source>
        <dbReference type="Pfam" id="PF01757"/>
    </source>
</evidence>
<protein>
    <submittedName>
        <fullName evidence="4">Acyltransferase</fullName>
    </submittedName>
</protein>
<feature type="transmembrane region" description="Helical" evidence="2">
    <location>
        <begin position="206"/>
        <end position="223"/>
    </location>
</feature>
<keyword evidence="5" id="KW-1185">Reference proteome</keyword>
<feature type="transmembrane region" description="Helical" evidence="2">
    <location>
        <begin position="338"/>
        <end position="358"/>
    </location>
</feature>
<organism evidence="4 5">
    <name type="scientific">Arthrobacter glacialis</name>
    <dbReference type="NCBI Taxonomy" id="1664"/>
    <lineage>
        <taxon>Bacteria</taxon>
        <taxon>Bacillati</taxon>
        <taxon>Actinomycetota</taxon>
        <taxon>Actinomycetes</taxon>
        <taxon>Micrococcales</taxon>
        <taxon>Micrococcaceae</taxon>
        <taxon>Arthrobacter</taxon>
    </lineage>
</organism>
<dbReference type="RefSeq" id="WP_103464657.1">
    <property type="nucleotide sequence ID" value="NZ_PPXC01000003.1"/>
</dbReference>
<dbReference type="PANTHER" id="PTHR23028">
    <property type="entry name" value="ACETYLTRANSFERASE"/>
    <property type="match status" value="1"/>
</dbReference>
<sequence>MLNRETSGITLPGTAQGARTDPATRFGAPLDPRNNSLNFIRLILALMVLFAHSFFIVGAGTGPGFKGENLGGWAVAGFFGISGYLITGSRFNNRLGTFLVHRIARIVPAFLVCLVAMAAIFAPIAYYIQHSSLHGFFQTPTTPANSIFANMFLKISTYDIAGTPAGVPYPGAWNGSLWTLYFEFLCYLLVAFLGTFAIVKKTPWPMVAAFILSVLVWANLQKIDPYIQNNLDFNLLARLVPFFLGGAVVKVFSKRIGLSWQGAAVAAVLAAASILGLEGFGNQLAAPFLAYVLLWISTWLPSPKLVLKNDVSYGAYIYAFPVQQLLAVFGAYHWGVWWFTLAALLATMPLAIASWLLVEQPIMRSVRRRS</sequence>
<feature type="transmembrane region" description="Helical" evidence="2">
    <location>
        <begin position="39"/>
        <end position="58"/>
    </location>
</feature>
<accession>A0A2S4A0B6</accession>
<comment type="caution">
    <text evidence="4">The sequence shown here is derived from an EMBL/GenBank/DDBJ whole genome shotgun (WGS) entry which is preliminary data.</text>
</comment>
<dbReference type="GO" id="GO:0016747">
    <property type="term" value="F:acyltransferase activity, transferring groups other than amino-acyl groups"/>
    <property type="evidence" value="ECO:0007669"/>
    <property type="project" value="InterPro"/>
</dbReference>
<dbReference type="GO" id="GO:0016020">
    <property type="term" value="C:membrane"/>
    <property type="evidence" value="ECO:0007669"/>
    <property type="project" value="TreeGrafter"/>
</dbReference>
<feature type="domain" description="Acyltransferase 3" evidence="3">
    <location>
        <begin position="34"/>
        <end position="354"/>
    </location>
</feature>
<evidence type="ECO:0000256" key="1">
    <source>
        <dbReference type="SAM" id="MobiDB-lite"/>
    </source>
</evidence>
<evidence type="ECO:0000313" key="4">
    <source>
        <dbReference type="EMBL" id="POH74612.1"/>
    </source>
</evidence>
<feature type="region of interest" description="Disordered" evidence="1">
    <location>
        <begin position="1"/>
        <end position="27"/>
    </location>
</feature>
<dbReference type="EMBL" id="PPXC01000003">
    <property type="protein sequence ID" value="POH74612.1"/>
    <property type="molecule type" value="Genomic_DNA"/>
</dbReference>
<gene>
    <name evidence="4" type="ORF">CVS27_05180</name>
</gene>
<feature type="transmembrane region" description="Helical" evidence="2">
    <location>
        <begin position="283"/>
        <end position="301"/>
    </location>
</feature>
<feature type="transmembrane region" description="Helical" evidence="2">
    <location>
        <begin position="178"/>
        <end position="199"/>
    </location>
</feature>
<feature type="transmembrane region" description="Helical" evidence="2">
    <location>
        <begin position="235"/>
        <end position="253"/>
    </location>
</feature>
<dbReference type="AlphaFoldDB" id="A0A2S4A0B6"/>
<evidence type="ECO:0000313" key="5">
    <source>
        <dbReference type="Proteomes" id="UP000237061"/>
    </source>
</evidence>
<keyword evidence="4" id="KW-0012">Acyltransferase</keyword>
<dbReference type="Proteomes" id="UP000237061">
    <property type="component" value="Unassembled WGS sequence"/>
</dbReference>
<keyword evidence="2" id="KW-1133">Transmembrane helix</keyword>
<dbReference type="GO" id="GO:0009103">
    <property type="term" value="P:lipopolysaccharide biosynthetic process"/>
    <property type="evidence" value="ECO:0007669"/>
    <property type="project" value="TreeGrafter"/>
</dbReference>
<reference evidence="4 5" key="1">
    <citation type="submission" date="2018-01" db="EMBL/GenBank/DDBJ databases">
        <title>Arthrobacter sp. nov., from glaciers in China.</title>
        <authorList>
            <person name="Liu Q."/>
            <person name="Xin Y.-H."/>
        </authorList>
    </citation>
    <scope>NUCLEOTIDE SEQUENCE [LARGE SCALE GENOMIC DNA]</scope>
    <source>
        <strain evidence="4 5">HLT2-12-2</strain>
    </source>
</reference>
<feature type="transmembrane region" description="Helical" evidence="2">
    <location>
        <begin position="70"/>
        <end position="86"/>
    </location>
</feature>
<feature type="transmembrane region" description="Helical" evidence="2">
    <location>
        <begin position="313"/>
        <end position="332"/>
    </location>
</feature>
<feature type="transmembrane region" description="Helical" evidence="2">
    <location>
        <begin position="106"/>
        <end position="128"/>
    </location>
</feature>